<reference evidence="1 2" key="8">
    <citation type="journal article" date="2010" name="J. Virol.">
        <title>Microarray analysis of Paramecium bursaria chlorella virus 1 transcription.</title>
        <authorList>
            <person name="Yanai-Balser G.M."/>
            <person name="Duncan G.A."/>
            <person name="Eudy J.D."/>
            <person name="Wang D."/>
            <person name="Li X."/>
            <person name="Agarkova I.V."/>
            <person name="Dunigan D.D."/>
            <person name="Van Etten J.L."/>
        </authorList>
    </citation>
    <scope>NUCLEOTIDE SEQUENCE [LARGE SCALE GENOMIC DNA]</scope>
</reference>
<reference evidence="1 2" key="7">
    <citation type="journal article" date="2000" name="Virology">
        <title>Characterization of a beta-1,3-glucanase encoded by chlorella virus PBCV-1.</title>
        <authorList>
            <person name="Sun L."/>
            <person name="Gurnon J.R."/>
            <person name="Adams B.J."/>
            <person name="Graves M.V."/>
            <person name="Van Etten J.L."/>
        </authorList>
    </citation>
    <scope>NUCLEOTIDE SEQUENCE [LARGE SCALE GENOMIC DNA]</scope>
</reference>
<reference evidence="1 2" key="5">
    <citation type="journal article" date="1997" name="Virology">
        <title>Analysis of 74 kb of DNA located at the right end of the 330-kb chlorella virus PBCV-1 genome.</title>
        <authorList>
            <person name="Li Y."/>
            <person name="Lu Z."/>
            <person name="Sun L."/>
            <person name="Ropp S."/>
            <person name="Kutish G.F."/>
            <person name="Rock D.L."/>
            <person name="Van Etten J.L."/>
        </authorList>
    </citation>
    <scope>NUCLEOTIDE SEQUENCE [LARGE SCALE GENOMIC DNA]</scope>
</reference>
<evidence type="ECO:0000313" key="1">
    <source>
        <dbReference type="EMBL" id="AAC96629.2"/>
    </source>
</evidence>
<reference evidence="1 2" key="3">
    <citation type="journal article" date="1996" name="Virology">
        <title>Analysis of 94 kb of the chlorella virus PBCV-1 330-kb genome: map positions 88 to 182.</title>
        <authorList>
            <person name="Lu Z."/>
            <person name="Li Y."/>
            <person name="Que Q."/>
            <person name="Kutish G.F."/>
            <person name="Rock D.L."/>
            <person name="Van Etten J.L."/>
        </authorList>
    </citation>
    <scope>NUCLEOTIDE SEQUENCE [LARGE SCALE GENOMIC DNA]</scope>
</reference>
<reference evidence="1 2" key="6">
    <citation type="journal article" date="1999" name="Virology">
        <title>Chlorella virus PBCV-1 encodes a functional homospermidine synthase.</title>
        <authorList>
            <person name="Kaiser A."/>
            <person name="Vollmert M."/>
            <person name="Tholl D."/>
            <person name="Graves M.V."/>
            <person name="Gurnon J.R."/>
            <person name="Xing W."/>
            <person name="Lisec A.D."/>
            <person name="Nickerson K.W."/>
            <person name="Van Etten J.L."/>
        </authorList>
    </citation>
    <scope>NUCLEOTIDE SEQUENCE [LARGE SCALE GENOMIC DNA]</scope>
</reference>
<dbReference type="GeneID" id="918434"/>
<organismHost>
    <name type="scientific">Chlorella</name>
    <dbReference type="NCBI Taxonomy" id="3071"/>
</organismHost>
<keyword evidence="2" id="KW-1185">Reference proteome</keyword>
<accession>Q84578</accession>
<dbReference type="KEGG" id="vg:918434"/>
<protein>
    <submittedName>
        <fullName evidence="1">Uncharacterized protein</fullName>
    </submittedName>
</protein>
<proteinExistence type="predicted"/>
<dbReference type="EMBL" id="JF411744">
    <property type="protein sequence ID" value="AAC96629.2"/>
    <property type="molecule type" value="Genomic_DNA"/>
</dbReference>
<reference evidence="1 2" key="2">
    <citation type="journal article" date="1995" name="Virology">
        <title>Analysis of 43 kb of the Chlorella virus PBCV-1 330-kb genome: map positions 45 to 88.</title>
        <authorList>
            <person name="Li Y."/>
            <person name="Lu Z."/>
            <person name="Burbank D.E."/>
            <person name="Kutish G.F."/>
            <person name="Rock D.L."/>
            <person name="Van Etten J.L."/>
        </authorList>
    </citation>
    <scope>NUCLEOTIDE SEQUENCE [LARGE SCALE GENOMIC DNA]</scope>
</reference>
<name>Q84578_PBCV1</name>
<reference evidence="1 2" key="1">
    <citation type="journal article" date="1995" name="Virology">
        <title>Analysis of 45 kb of DNA located at the left end of the chlorella virus PBCV-1 genome.</title>
        <authorList>
            <person name="Lu Z."/>
            <person name="Li Y."/>
            <person name="Zhang Y."/>
            <person name="Kutish G.F."/>
            <person name="Rock D.L."/>
            <person name="Van Etten J.L."/>
        </authorList>
    </citation>
    <scope>NUCLEOTIDE SEQUENCE [LARGE SCALE GENOMIC DNA]</scope>
</reference>
<dbReference type="RefSeq" id="NP_048615.2">
    <property type="nucleotide sequence ID" value="NC_000852.5"/>
</dbReference>
<dbReference type="OrthoDB" id="30259at10239"/>
<reference evidence="1 2" key="4">
    <citation type="journal article" date="1996" name="Virology">
        <title>Analysis of 76 kb of the chlorella virus PBCV-1 330-kb genome: map positions 182 to 258.</title>
        <authorList>
            <person name="Kutish G.F."/>
            <person name="Li Y."/>
            <person name="Lu Z."/>
            <person name="Furuta M."/>
            <person name="Rock D.L."/>
            <person name="Van Etten J.L."/>
        </authorList>
    </citation>
    <scope>NUCLEOTIDE SEQUENCE [LARGE SCALE GENOMIC DNA]</scope>
</reference>
<evidence type="ECO:0000313" key="2">
    <source>
        <dbReference type="Proteomes" id="UP000000862"/>
    </source>
</evidence>
<organism evidence="1 2">
    <name type="scientific">Paramecium bursaria Chlorella virus 1</name>
    <name type="common">PBCV-1</name>
    <dbReference type="NCBI Taxonomy" id="10506"/>
    <lineage>
        <taxon>Viruses</taxon>
        <taxon>Varidnaviria</taxon>
        <taxon>Bamfordvirae</taxon>
        <taxon>Nucleocytoviricota</taxon>
        <taxon>Megaviricetes</taxon>
        <taxon>Algavirales</taxon>
        <taxon>Phycodnaviridae</taxon>
        <taxon>Chlorovirus</taxon>
        <taxon>Chlorovirus vanettense</taxon>
    </lineage>
</organism>
<gene>
    <name evidence="1" type="primary">A261R</name>
</gene>
<sequence>MNELILKNICLFYEKYKKTRGYAEDVYKKYLKKLFYCKNTSEFEQLLFELIDFIKKCRNRSWRSICDTRAELFWHSDYDFGYMDLFSIVFLKRKELMYVLKENEIKYSNSSLVHPPIYKPLLERDIKNVDILVKNGFDIINEHGFTYFERPYSDDDIIDMVEILMNEKNTTSIRYIYENVPIKNILKYNERRKFTRYVYNHILPY</sequence>
<dbReference type="Proteomes" id="UP000000862">
    <property type="component" value="Segment"/>
</dbReference>